<dbReference type="WBParaSite" id="PgE461_g001_t01">
    <property type="protein sequence ID" value="PgE461_g001_t01"/>
    <property type="gene ID" value="PgE461_g001"/>
</dbReference>
<dbReference type="AlphaFoldDB" id="A0A915A3Q7"/>
<organism evidence="1 2">
    <name type="scientific">Parascaris univalens</name>
    <name type="common">Nematode worm</name>
    <dbReference type="NCBI Taxonomy" id="6257"/>
    <lineage>
        <taxon>Eukaryota</taxon>
        <taxon>Metazoa</taxon>
        <taxon>Ecdysozoa</taxon>
        <taxon>Nematoda</taxon>
        <taxon>Chromadorea</taxon>
        <taxon>Rhabditida</taxon>
        <taxon>Spirurina</taxon>
        <taxon>Ascaridomorpha</taxon>
        <taxon>Ascaridoidea</taxon>
        <taxon>Ascarididae</taxon>
        <taxon>Parascaris</taxon>
    </lineage>
</organism>
<keyword evidence="1" id="KW-1185">Reference proteome</keyword>
<accession>A0A915A3Q7</accession>
<sequence>MGQSVILEKAGLATNHSTCSIRVEITGSRKFEVRIACIPWGNRQ</sequence>
<proteinExistence type="predicted"/>
<protein>
    <submittedName>
        <fullName evidence="2">Uncharacterized protein</fullName>
    </submittedName>
</protein>
<evidence type="ECO:0000313" key="1">
    <source>
        <dbReference type="Proteomes" id="UP000887569"/>
    </source>
</evidence>
<dbReference type="Proteomes" id="UP000887569">
    <property type="component" value="Unplaced"/>
</dbReference>
<reference evidence="2" key="1">
    <citation type="submission" date="2022-11" db="UniProtKB">
        <authorList>
            <consortium name="WormBaseParasite"/>
        </authorList>
    </citation>
    <scope>IDENTIFICATION</scope>
</reference>
<name>A0A915A3Q7_PARUN</name>
<evidence type="ECO:0000313" key="2">
    <source>
        <dbReference type="WBParaSite" id="PgE461_g001_t01"/>
    </source>
</evidence>